<dbReference type="SUPFAM" id="SSF55073">
    <property type="entry name" value="Nucleotide cyclase"/>
    <property type="match status" value="1"/>
</dbReference>
<proteinExistence type="predicted"/>
<dbReference type="CDD" id="cd01948">
    <property type="entry name" value="EAL"/>
    <property type="match status" value="1"/>
</dbReference>
<evidence type="ECO:0000313" key="5">
    <source>
        <dbReference type="Proteomes" id="UP000546162"/>
    </source>
</evidence>
<dbReference type="AlphaFoldDB" id="A0A7W7MAE7"/>
<dbReference type="SMART" id="SM00267">
    <property type="entry name" value="GGDEF"/>
    <property type="match status" value="1"/>
</dbReference>
<dbReference type="InterPro" id="IPR050706">
    <property type="entry name" value="Cyclic-di-GMP_PDE-like"/>
</dbReference>
<accession>A0A7W7MAE7</accession>
<dbReference type="InterPro" id="IPR000160">
    <property type="entry name" value="GGDEF_dom"/>
</dbReference>
<dbReference type="NCBIfam" id="TIGR00254">
    <property type="entry name" value="GGDEF"/>
    <property type="match status" value="1"/>
</dbReference>
<dbReference type="RefSeq" id="WP_311775337.1">
    <property type="nucleotide sequence ID" value="NZ_JACHNB010000001.1"/>
</dbReference>
<keyword evidence="1" id="KW-0812">Transmembrane</keyword>
<comment type="caution">
    <text evidence="4">The sequence shown here is derived from an EMBL/GenBank/DDBJ whole genome shotgun (WGS) entry which is preliminary data.</text>
</comment>
<dbReference type="CDD" id="cd01949">
    <property type="entry name" value="GGDEF"/>
    <property type="match status" value="1"/>
</dbReference>
<dbReference type="GO" id="GO:0071111">
    <property type="term" value="F:cyclic-guanylate-specific phosphodiesterase activity"/>
    <property type="evidence" value="ECO:0007669"/>
    <property type="project" value="InterPro"/>
</dbReference>
<dbReference type="InterPro" id="IPR043128">
    <property type="entry name" value="Rev_trsase/Diguanyl_cyclase"/>
</dbReference>
<dbReference type="InterPro" id="IPR029787">
    <property type="entry name" value="Nucleotide_cyclase"/>
</dbReference>
<dbReference type="PROSITE" id="PS50887">
    <property type="entry name" value="GGDEF"/>
    <property type="match status" value="1"/>
</dbReference>
<evidence type="ECO:0000259" key="3">
    <source>
        <dbReference type="PROSITE" id="PS50887"/>
    </source>
</evidence>
<dbReference type="Proteomes" id="UP000546162">
    <property type="component" value="Unassembled WGS sequence"/>
</dbReference>
<dbReference type="PANTHER" id="PTHR33121">
    <property type="entry name" value="CYCLIC DI-GMP PHOSPHODIESTERASE PDEF"/>
    <property type="match status" value="1"/>
</dbReference>
<organism evidence="4 5">
    <name type="scientific">Actinoplanes octamycinicus</name>
    <dbReference type="NCBI Taxonomy" id="135948"/>
    <lineage>
        <taxon>Bacteria</taxon>
        <taxon>Bacillati</taxon>
        <taxon>Actinomycetota</taxon>
        <taxon>Actinomycetes</taxon>
        <taxon>Micromonosporales</taxon>
        <taxon>Micromonosporaceae</taxon>
        <taxon>Actinoplanes</taxon>
    </lineage>
</organism>
<feature type="transmembrane region" description="Helical" evidence="1">
    <location>
        <begin position="339"/>
        <end position="363"/>
    </location>
</feature>
<keyword evidence="1" id="KW-0472">Membrane</keyword>
<feature type="transmembrane region" description="Helical" evidence="1">
    <location>
        <begin position="60"/>
        <end position="82"/>
    </location>
</feature>
<dbReference type="PROSITE" id="PS50883">
    <property type="entry name" value="EAL"/>
    <property type="match status" value="1"/>
</dbReference>
<protein>
    <submittedName>
        <fullName evidence="4">Diguanylate cyclase (GGDEF)-like protein</fullName>
    </submittedName>
</protein>
<feature type="domain" description="EAL" evidence="2">
    <location>
        <begin position="536"/>
        <end position="790"/>
    </location>
</feature>
<dbReference type="PANTHER" id="PTHR33121:SF70">
    <property type="entry name" value="SIGNALING PROTEIN YKOW"/>
    <property type="match status" value="1"/>
</dbReference>
<dbReference type="Gene3D" id="3.20.20.450">
    <property type="entry name" value="EAL domain"/>
    <property type="match status" value="1"/>
</dbReference>
<dbReference type="SUPFAM" id="SSF141868">
    <property type="entry name" value="EAL domain-like"/>
    <property type="match status" value="1"/>
</dbReference>
<gene>
    <name evidence="4" type="ORF">BJY16_006214</name>
</gene>
<keyword evidence="1" id="KW-1133">Transmembrane helix</keyword>
<evidence type="ECO:0000259" key="2">
    <source>
        <dbReference type="PROSITE" id="PS50883"/>
    </source>
</evidence>
<keyword evidence="5" id="KW-1185">Reference proteome</keyword>
<dbReference type="Gene3D" id="3.30.70.270">
    <property type="match status" value="1"/>
</dbReference>
<dbReference type="Pfam" id="PF00563">
    <property type="entry name" value="EAL"/>
    <property type="match status" value="1"/>
</dbReference>
<dbReference type="InterPro" id="IPR035919">
    <property type="entry name" value="EAL_sf"/>
</dbReference>
<name>A0A7W7MAE7_9ACTN</name>
<sequence>MAGPSPWAGHIFVAKLGHRPGVSLMRHAAVPISRGHQRTAPFPTTGSSDAMVRRSGVLRAAHTGAVLLGLLVLVSSVVATAVTARDRQVAAQDGQLRVALEQQIGVLDSYFERARAIDSLLAANRVFTDFYEAPGSDAEKIGAGGMPIARVNEALAYLEKMYPGRIGEACFIDSSGAEIARVVNGTPAGPEQLSEDEESNPFFAPTLALGPGQVYQGEEYESPDTHDQVISNSTVVTAAGRVGLVHYEITLDSFRMPGSAGTIAATIVDARTGRVVVDSRTVSDDSFAGLIAGGANHGVTTEGGRRLAYQRVPSTPGNANNWYVVISAPSVSVGWTHGLSLGSLALLGAALLTLLVAGGSWAVRLRAIRRAALHDRLTGLPNRVSLSESTAAGLSGGQSVTVLMLDLERFREANDLLGQHHGDLLLTEVAARLVTAAGPGATVARLGGDDFAVLVPGHADTAVAGAHLLAVFDDAFVIEGLSINLDARIGAAYGPEHGGDAATLLHNADSALRLAKEGYRSQLLYDPSVERGVPNRLALLGDLRRALDTDDQITLHYQPKIDLRTGDLAGAEALIRWQHPDLGRMAPDTFIPMAESTTLIHALTTRVLETAVRDATRWAAAGWPVPVAVNLSTRCLLDPALPGRILGLIERAGLPVSLLQLEVTESMVMADPIRAQLTLRELHEAGFHLAIDDFGTGHSSMAYLQKLPVDELKIDRSFIREMAAEQASCVLVRTAVTLGHNLGLSVVAEGVETEDDVATLRNLGCDIAQGYHFARPMPADEFRDWQTAWTAEGGRLVSEVAAAPNAAR</sequence>
<feature type="domain" description="GGDEF" evidence="3">
    <location>
        <begin position="398"/>
        <end position="527"/>
    </location>
</feature>
<dbReference type="InterPro" id="IPR001633">
    <property type="entry name" value="EAL_dom"/>
</dbReference>
<dbReference type="SMART" id="SM00052">
    <property type="entry name" value="EAL"/>
    <property type="match status" value="1"/>
</dbReference>
<evidence type="ECO:0000256" key="1">
    <source>
        <dbReference type="SAM" id="Phobius"/>
    </source>
</evidence>
<evidence type="ECO:0000313" key="4">
    <source>
        <dbReference type="EMBL" id="MBB4742755.1"/>
    </source>
</evidence>
<reference evidence="4 5" key="1">
    <citation type="submission" date="2020-08" db="EMBL/GenBank/DDBJ databases">
        <title>Sequencing the genomes of 1000 actinobacteria strains.</title>
        <authorList>
            <person name="Klenk H.-P."/>
        </authorList>
    </citation>
    <scope>NUCLEOTIDE SEQUENCE [LARGE SCALE GENOMIC DNA]</scope>
    <source>
        <strain evidence="4 5">DSM 45809</strain>
    </source>
</reference>
<dbReference type="EMBL" id="JACHNB010000001">
    <property type="protein sequence ID" value="MBB4742755.1"/>
    <property type="molecule type" value="Genomic_DNA"/>
</dbReference>
<dbReference type="Pfam" id="PF00990">
    <property type="entry name" value="GGDEF"/>
    <property type="match status" value="1"/>
</dbReference>